<keyword evidence="3" id="KW-0032">Aminotransferase</keyword>
<dbReference type="STRING" id="3916.A0A1S3V3D8"/>
<dbReference type="SUPFAM" id="SSF53383">
    <property type="entry name" value="PLP-dependent transferases"/>
    <property type="match status" value="1"/>
</dbReference>
<dbReference type="InterPro" id="IPR051326">
    <property type="entry name" value="Kynurenine-oxoglutarate_AT"/>
</dbReference>
<keyword evidence="5" id="KW-0663">Pyridoxal phosphate</keyword>
<dbReference type="Gene3D" id="3.90.1150.10">
    <property type="entry name" value="Aspartate Aminotransferase, domain 1"/>
    <property type="match status" value="1"/>
</dbReference>
<dbReference type="RefSeq" id="XP_014512815.1">
    <property type="nucleotide sequence ID" value="XM_014657329.2"/>
</dbReference>
<dbReference type="InterPro" id="IPR022657">
    <property type="entry name" value="De-COase2_CS"/>
</dbReference>
<evidence type="ECO:0000313" key="9">
    <source>
        <dbReference type="RefSeq" id="XP_014512815.1"/>
    </source>
</evidence>
<dbReference type="AlphaFoldDB" id="A0A1S3V3D8"/>
<evidence type="ECO:0000256" key="2">
    <source>
        <dbReference type="ARBA" id="ARBA00007441"/>
    </source>
</evidence>
<dbReference type="PANTHER" id="PTHR43807">
    <property type="entry name" value="FI04487P"/>
    <property type="match status" value="1"/>
</dbReference>
<dbReference type="InterPro" id="IPR015422">
    <property type="entry name" value="PyrdxlP-dep_Trfase_small"/>
</dbReference>
<evidence type="ECO:0000256" key="5">
    <source>
        <dbReference type="ARBA" id="ARBA00022898"/>
    </source>
</evidence>
<dbReference type="FunFam" id="3.40.640.10:FF:000086">
    <property type="entry name" value="Kynurenine--oxoglutarate transaminase 1"/>
    <property type="match status" value="1"/>
</dbReference>
<comment type="cofactor">
    <cofactor evidence="1">
        <name>pyridoxal 5'-phosphate</name>
        <dbReference type="ChEBI" id="CHEBI:597326"/>
    </cofactor>
</comment>
<dbReference type="GO" id="GO:0030170">
    <property type="term" value="F:pyridoxal phosphate binding"/>
    <property type="evidence" value="ECO:0007669"/>
    <property type="project" value="InterPro"/>
</dbReference>
<dbReference type="InterPro" id="IPR015424">
    <property type="entry name" value="PyrdxlP-dep_Trfase"/>
</dbReference>
<evidence type="ECO:0000259" key="7">
    <source>
        <dbReference type="Pfam" id="PF00155"/>
    </source>
</evidence>
<dbReference type="KEGG" id="vra:106771359"/>
<evidence type="ECO:0000256" key="6">
    <source>
        <dbReference type="ARBA" id="ARBA00023239"/>
    </source>
</evidence>
<evidence type="ECO:0000256" key="1">
    <source>
        <dbReference type="ARBA" id="ARBA00001933"/>
    </source>
</evidence>
<dbReference type="Pfam" id="PF00155">
    <property type="entry name" value="Aminotran_1_2"/>
    <property type="match status" value="1"/>
</dbReference>
<dbReference type="GO" id="GO:0016212">
    <property type="term" value="F:kynurenine-oxoglutarate transaminase activity"/>
    <property type="evidence" value="ECO:0007669"/>
    <property type="project" value="TreeGrafter"/>
</dbReference>
<dbReference type="GO" id="GO:0005737">
    <property type="term" value="C:cytoplasm"/>
    <property type="evidence" value="ECO:0007669"/>
    <property type="project" value="TreeGrafter"/>
</dbReference>
<dbReference type="FunFam" id="3.90.1150.10:FF:000096">
    <property type="entry name" value="ATP-binding cassette sub-family A member 3-like Protein"/>
    <property type="match status" value="1"/>
</dbReference>
<reference evidence="8" key="1">
    <citation type="journal article" date="2014" name="Nat. Commun.">
        <title>Genome sequence of mungbean and insights into evolution within Vigna species.</title>
        <authorList>
            <person name="Kang Y.J."/>
            <person name="Kim S.K."/>
            <person name="Kim M.Y."/>
            <person name="Lestari P."/>
            <person name="Kim K.H."/>
            <person name="Ha B.K."/>
            <person name="Jun T.H."/>
            <person name="Hwang W.J."/>
            <person name="Lee T."/>
            <person name="Lee J."/>
            <person name="Shim S."/>
            <person name="Yoon M.Y."/>
            <person name="Jang Y.E."/>
            <person name="Han K.S."/>
            <person name="Taeprayoon P."/>
            <person name="Yoon N."/>
            <person name="Somta P."/>
            <person name="Tanya P."/>
            <person name="Kim K.S."/>
            <person name="Gwag J.G."/>
            <person name="Moon J.K."/>
            <person name="Lee Y.H."/>
            <person name="Park B.S."/>
            <person name="Bombarely A."/>
            <person name="Doyle J.J."/>
            <person name="Jackson S.A."/>
            <person name="Schafleitner R."/>
            <person name="Srinives P."/>
            <person name="Varshney R.K."/>
            <person name="Lee S.H."/>
        </authorList>
    </citation>
    <scope>NUCLEOTIDE SEQUENCE [LARGE SCALE GENOMIC DNA]</scope>
    <source>
        <strain evidence="8">cv. VC1973A</strain>
    </source>
</reference>
<gene>
    <name evidence="9" type="primary">LOC106771359</name>
</gene>
<dbReference type="CDD" id="cd00609">
    <property type="entry name" value="AAT_like"/>
    <property type="match status" value="1"/>
</dbReference>
<dbReference type="PANTHER" id="PTHR43807:SF12">
    <property type="entry name" value="AMINOTRANSFERASE, CLASSES I AND II FAMILY PROTEIN, EXPRESSED"/>
    <property type="match status" value="1"/>
</dbReference>
<evidence type="ECO:0000256" key="3">
    <source>
        <dbReference type="ARBA" id="ARBA00022576"/>
    </source>
</evidence>
<accession>A0A1S3V3D8</accession>
<keyword evidence="8" id="KW-1185">Reference proteome</keyword>
<keyword evidence="4" id="KW-0808">Transferase</keyword>
<comment type="similarity">
    <text evidence="2">Belongs to the class-I pyridoxal-phosphate-dependent aminotransferase family.</text>
</comment>
<keyword evidence="6" id="KW-0456">Lyase</keyword>
<sequence length="403" mass="44289">MEGKLSRAAKKVVPSSIQELNLLAEQCNAINIGGGFPDFPAPPHIKNAAVSAIKSDFNQYRNVQGVCDYLAKMMKERHGLDIDPLTDVAICCGQSEAFAAAIFATIDPGDEVILFDPSYETYEGCVAMAGGVPIHVPLDPPQWTLDSRKLLGSFSERTKVVVLNSPHNPTGKVFTIGELEIIAGECCSRNCLAITDEVYEHITYDNLKHISLVSFPGMQERTILTSSLSKPFSVTGWRIGWAIAPTFLASAIQNIHFRLTGCAPAPFQEAALSALRSPPEYFESLRSDYQSKRDYIVNFLAGVGFKIEFIPQGSFFLFAELPDNCPLSDVEFVKKLILEAGVAAVPGRGFFHTKLSSDEVSNLPYPYEKRYIRFAFCKNDATLTLAVEKLGKLLDAKGQLVLY</sequence>
<dbReference type="Gene3D" id="3.40.640.10">
    <property type="entry name" value="Type I PLP-dependent aspartate aminotransferase-like (Major domain)"/>
    <property type="match status" value="1"/>
</dbReference>
<dbReference type="PROSITE" id="PS00879">
    <property type="entry name" value="ODR_DC_2_2"/>
    <property type="match status" value="1"/>
</dbReference>
<reference evidence="9" key="2">
    <citation type="submission" date="2025-08" db="UniProtKB">
        <authorList>
            <consortium name="RefSeq"/>
        </authorList>
    </citation>
    <scope>IDENTIFICATION</scope>
    <source>
        <tissue evidence="9">Leaf</tissue>
    </source>
</reference>
<protein>
    <submittedName>
        <fullName evidence="9">Uncharacterized protein LOC106771359</fullName>
    </submittedName>
</protein>
<dbReference type="InterPro" id="IPR004839">
    <property type="entry name" value="Aminotransferase_I/II_large"/>
</dbReference>
<name>A0A1S3V3D8_VIGRR</name>
<dbReference type="Proteomes" id="UP000087766">
    <property type="component" value="Chromosome 8"/>
</dbReference>
<dbReference type="PROSITE" id="PS00105">
    <property type="entry name" value="AA_TRANSFER_CLASS_1"/>
    <property type="match status" value="1"/>
</dbReference>
<dbReference type="InterPro" id="IPR015421">
    <property type="entry name" value="PyrdxlP-dep_Trfase_major"/>
</dbReference>
<evidence type="ECO:0000313" key="8">
    <source>
        <dbReference type="Proteomes" id="UP000087766"/>
    </source>
</evidence>
<evidence type="ECO:0000256" key="4">
    <source>
        <dbReference type="ARBA" id="ARBA00022679"/>
    </source>
</evidence>
<dbReference type="InterPro" id="IPR004838">
    <property type="entry name" value="NHTrfase_class1_PyrdxlP-BS"/>
</dbReference>
<proteinExistence type="inferred from homology"/>
<organism evidence="8 9">
    <name type="scientific">Vigna radiata var. radiata</name>
    <name type="common">Mung bean</name>
    <name type="synonym">Phaseolus aureus</name>
    <dbReference type="NCBI Taxonomy" id="3916"/>
    <lineage>
        <taxon>Eukaryota</taxon>
        <taxon>Viridiplantae</taxon>
        <taxon>Streptophyta</taxon>
        <taxon>Embryophyta</taxon>
        <taxon>Tracheophyta</taxon>
        <taxon>Spermatophyta</taxon>
        <taxon>Magnoliopsida</taxon>
        <taxon>eudicotyledons</taxon>
        <taxon>Gunneridae</taxon>
        <taxon>Pentapetalae</taxon>
        <taxon>rosids</taxon>
        <taxon>fabids</taxon>
        <taxon>Fabales</taxon>
        <taxon>Fabaceae</taxon>
        <taxon>Papilionoideae</taxon>
        <taxon>50 kb inversion clade</taxon>
        <taxon>NPAAA clade</taxon>
        <taxon>indigoferoid/millettioid clade</taxon>
        <taxon>Phaseoleae</taxon>
        <taxon>Vigna</taxon>
    </lineage>
</organism>
<feature type="domain" description="Aminotransferase class I/classII large" evidence="7">
    <location>
        <begin position="30"/>
        <end position="351"/>
    </location>
</feature>
<dbReference type="OrthoDB" id="2414662at2759"/>
<dbReference type="GeneID" id="106771359"/>